<keyword evidence="2" id="KW-1185">Reference proteome</keyword>
<accession>A0A495J667</accession>
<gene>
    <name evidence="1" type="ORF">BDD43_4339</name>
</gene>
<evidence type="ECO:0000313" key="2">
    <source>
        <dbReference type="Proteomes" id="UP000268007"/>
    </source>
</evidence>
<organism evidence="1 2">
    <name type="scientific">Mucilaginibacter gracilis</name>
    <dbReference type="NCBI Taxonomy" id="423350"/>
    <lineage>
        <taxon>Bacteria</taxon>
        <taxon>Pseudomonadati</taxon>
        <taxon>Bacteroidota</taxon>
        <taxon>Sphingobacteriia</taxon>
        <taxon>Sphingobacteriales</taxon>
        <taxon>Sphingobacteriaceae</taxon>
        <taxon>Mucilaginibacter</taxon>
    </lineage>
</organism>
<dbReference type="Proteomes" id="UP000268007">
    <property type="component" value="Unassembled WGS sequence"/>
</dbReference>
<reference evidence="1 2" key="1">
    <citation type="submission" date="2018-10" db="EMBL/GenBank/DDBJ databases">
        <title>Genomic Encyclopedia of Archaeal and Bacterial Type Strains, Phase II (KMG-II): from individual species to whole genera.</title>
        <authorList>
            <person name="Goeker M."/>
        </authorList>
    </citation>
    <scope>NUCLEOTIDE SEQUENCE [LARGE SCALE GENOMIC DNA]</scope>
    <source>
        <strain evidence="1 2">DSM 18602</strain>
    </source>
</reference>
<dbReference type="AlphaFoldDB" id="A0A495J667"/>
<comment type="caution">
    <text evidence="1">The sequence shown here is derived from an EMBL/GenBank/DDBJ whole genome shotgun (WGS) entry which is preliminary data.</text>
</comment>
<protein>
    <submittedName>
        <fullName evidence="1">Uncharacterized protein</fullName>
    </submittedName>
</protein>
<name>A0A495J667_9SPHI</name>
<dbReference type="EMBL" id="RBKU01000001">
    <property type="protein sequence ID" value="RKR84112.1"/>
    <property type="molecule type" value="Genomic_DNA"/>
</dbReference>
<proteinExistence type="predicted"/>
<sequence>MASTTYSVDQIRQIYSVLPSHVNERLKKGDKVYTDDKSIDQLKNIFVACGIVYDQKTTDVAGLNVHEITIS</sequence>
<evidence type="ECO:0000313" key="1">
    <source>
        <dbReference type="EMBL" id="RKR84112.1"/>
    </source>
</evidence>
<dbReference type="RefSeq" id="WP_121199534.1">
    <property type="nucleotide sequence ID" value="NZ_RBKU01000001.1"/>
</dbReference>